<gene>
    <name evidence="3" type="ORF">GN330_18780</name>
</gene>
<name>A0A844QL38_9HYPH</name>
<dbReference type="EMBL" id="WPHG01000005">
    <property type="protein sequence ID" value="MVA99294.1"/>
    <property type="molecule type" value="Genomic_DNA"/>
</dbReference>
<evidence type="ECO:0000313" key="4">
    <source>
        <dbReference type="Proteomes" id="UP000463224"/>
    </source>
</evidence>
<evidence type="ECO:0000256" key="1">
    <source>
        <dbReference type="SAM" id="MobiDB-lite"/>
    </source>
</evidence>
<keyword evidence="2" id="KW-0732">Signal</keyword>
<comment type="caution">
    <text evidence="3">The sequence shown here is derived from an EMBL/GenBank/DDBJ whole genome shotgun (WGS) entry which is preliminary data.</text>
</comment>
<feature type="chain" id="PRO_5032792390" evidence="2">
    <location>
        <begin position="21"/>
        <end position="552"/>
    </location>
</feature>
<dbReference type="Proteomes" id="UP000463224">
    <property type="component" value="Unassembled WGS sequence"/>
</dbReference>
<reference evidence="3 4" key="1">
    <citation type="submission" date="2019-12" db="EMBL/GenBank/DDBJ databases">
        <title>Nitratireductor arenosus sp. nov., Isolated from sea sand, Jeju island, South Korea.</title>
        <authorList>
            <person name="Kim W."/>
        </authorList>
    </citation>
    <scope>NUCLEOTIDE SEQUENCE [LARGE SCALE GENOMIC DNA]</scope>
    <source>
        <strain evidence="3 4">CAU 1489</strain>
    </source>
</reference>
<sequence length="552" mass="61190">MKRLFAPLLLSMAIAWPAKAESFIERLGRTIDQVGKDLQQELETRVLRGNRAAGDATRLRQGVCLAVRGGEVLFRNKCTAEKSCNGPQDCKIAYRWPPRDLMEARWGEGKPLTFIGAAAKQVAYEGQPCLSIRNGTTIFCFIDDDRAVAPLLPAPSLPGGNDVAEAPETRVSDTPEKDESAQKAEPDEDGSLRHQAERERTQADHDAERKSQAAEQTRREAEANLIAELTDDADIDWFFKDKTLATLAPVDAVRACRDFFLSRIIAVARQAPADAVEAMHDRCGRKAESYGWRIVKQEAARLADPFLKAPATLQGLQQHNWFKLNPSNRDAFTPLQQTRLGIEFDHAVRTHRDNAVNDAVETIRKVYKSAAPLTESADAALALCNLNGSPPEVLIQTCKQLRESLRERIKTARCRRAIDQSGATRGMLDMAVEASGSRYETWALRRVICVGVGNHPDYRITVGNGLIPWLTAPSLQVFNGNSNKLLDVELRVSTPRDGRSFGQLLLDIATGENEREVPEKLVVEKVRFAARGITWRDDSAIIGCVLGFIKCQ</sequence>
<protein>
    <submittedName>
        <fullName evidence="3">Uncharacterized protein</fullName>
    </submittedName>
</protein>
<organism evidence="3 4">
    <name type="scientific">Nitratireductor arenosus</name>
    <dbReference type="NCBI Taxonomy" id="2682096"/>
    <lineage>
        <taxon>Bacteria</taxon>
        <taxon>Pseudomonadati</taxon>
        <taxon>Pseudomonadota</taxon>
        <taxon>Alphaproteobacteria</taxon>
        <taxon>Hyphomicrobiales</taxon>
        <taxon>Phyllobacteriaceae</taxon>
        <taxon>Nitratireductor</taxon>
    </lineage>
</organism>
<feature type="region of interest" description="Disordered" evidence="1">
    <location>
        <begin position="152"/>
        <end position="219"/>
    </location>
</feature>
<dbReference type="RefSeq" id="WP_156714331.1">
    <property type="nucleotide sequence ID" value="NZ_WPHG01000005.1"/>
</dbReference>
<feature type="compositionally biased region" description="Basic and acidic residues" evidence="1">
    <location>
        <begin position="167"/>
        <end position="219"/>
    </location>
</feature>
<feature type="signal peptide" evidence="2">
    <location>
        <begin position="1"/>
        <end position="20"/>
    </location>
</feature>
<evidence type="ECO:0000256" key="2">
    <source>
        <dbReference type="SAM" id="SignalP"/>
    </source>
</evidence>
<dbReference type="AlphaFoldDB" id="A0A844QL38"/>
<evidence type="ECO:0000313" key="3">
    <source>
        <dbReference type="EMBL" id="MVA99294.1"/>
    </source>
</evidence>
<accession>A0A844QL38</accession>
<proteinExistence type="predicted"/>
<keyword evidence="4" id="KW-1185">Reference proteome</keyword>